<evidence type="ECO:0000313" key="2">
    <source>
        <dbReference type="Proteomes" id="UP001175227"/>
    </source>
</evidence>
<dbReference type="AlphaFoldDB" id="A0AA39PVA1"/>
<reference evidence="1" key="1">
    <citation type="submission" date="2023-06" db="EMBL/GenBank/DDBJ databases">
        <authorList>
            <consortium name="Lawrence Berkeley National Laboratory"/>
            <person name="Ahrendt S."/>
            <person name="Sahu N."/>
            <person name="Indic B."/>
            <person name="Wong-Bajracharya J."/>
            <person name="Merenyi Z."/>
            <person name="Ke H.-M."/>
            <person name="Monk M."/>
            <person name="Kocsube S."/>
            <person name="Drula E."/>
            <person name="Lipzen A."/>
            <person name="Balint B."/>
            <person name="Henrissat B."/>
            <person name="Andreopoulos B."/>
            <person name="Martin F.M."/>
            <person name="Harder C.B."/>
            <person name="Rigling D."/>
            <person name="Ford K.L."/>
            <person name="Foster G.D."/>
            <person name="Pangilinan J."/>
            <person name="Papanicolaou A."/>
            <person name="Barry K."/>
            <person name="LaButti K."/>
            <person name="Viragh M."/>
            <person name="Koriabine M."/>
            <person name="Yan M."/>
            <person name="Riley R."/>
            <person name="Champramary S."/>
            <person name="Plett K.L."/>
            <person name="Tsai I.J."/>
            <person name="Slot J."/>
            <person name="Sipos G."/>
            <person name="Plett J."/>
            <person name="Nagy L.G."/>
            <person name="Grigoriev I.V."/>
        </authorList>
    </citation>
    <scope>NUCLEOTIDE SEQUENCE</scope>
    <source>
        <strain evidence="1">ICMP 16352</strain>
    </source>
</reference>
<keyword evidence="2" id="KW-1185">Reference proteome</keyword>
<evidence type="ECO:0000313" key="1">
    <source>
        <dbReference type="EMBL" id="KAK0490794.1"/>
    </source>
</evidence>
<dbReference type="EMBL" id="JAUEPR010000001">
    <property type="protein sequence ID" value="KAK0490794.1"/>
    <property type="molecule type" value="Genomic_DNA"/>
</dbReference>
<proteinExistence type="predicted"/>
<organism evidence="1 2">
    <name type="scientific">Armillaria novae-zelandiae</name>
    <dbReference type="NCBI Taxonomy" id="153914"/>
    <lineage>
        <taxon>Eukaryota</taxon>
        <taxon>Fungi</taxon>
        <taxon>Dikarya</taxon>
        <taxon>Basidiomycota</taxon>
        <taxon>Agaricomycotina</taxon>
        <taxon>Agaricomycetes</taxon>
        <taxon>Agaricomycetidae</taxon>
        <taxon>Agaricales</taxon>
        <taxon>Marasmiineae</taxon>
        <taxon>Physalacriaceae</taxon>
        <taxon>Armillaria</taxon>
    </lineage>
</organism>
<protein>
    <submittedName>
        <fullName evidence="1">Uncharacterized protein</fullName>
    </submittedName>
</protein>
<accession>A0AA39PVA1</accession>
<comment type="caution">
    <text evidence="1">The sequence shown here is derived from an EMBL/GenBank/DDBJ whole genome shotgun (WGS) entry which is preliminary data.</text>
</comment>
<sequence>MSSVTIRCIGELFRWLWPKIVQDCLNGFVEYWNCKKTETQYDKILPSAAAPNIIFDFSERHGLQYVGQPVLNSAVEQLRSQLPSITA</sequence>
<gene>
    <name evidence="1" type="ORF">IW261DRAFT_41184</name>
</gene>
<dbReference type="Proteomes" id="UP001175227">
    <property type="component" value="Unassembled WGS sequence"/>
</dbReference>
<name>A0AA39PVA1_9AGAR</name>